<evidence type="ECO:0000313" key="2">
    <source>
        <dbReference type="Proteomes" id="UP001054945"/>
    </source>
</evidence>
<evidence type="ECO:0000313" key="1">
    <source>
        <dbReference type="EMBL" id="GIX83239.1"/>
    </source>
</evidence>
<accession>A0AAV4NFU7</accession>
<protein>
    <submittedName>
        <fullName evidence="1">Uncharacterized protein</fullName>
    </submittedName>
</protein>
<dbReference type="AlphaFoldDB" id="A0AAV4NFU7"/>
<comment type="caution">
    <text evidence="1">The sequence shown here is derived from an EMBL/GenBank/DDBJ whole genome shotgun (WGS) entry which is preliminary data.</text>
</comment>
<dbReference type="EMBL" id="BPLR01020847">
    <property type="protein sequence ID" value="GIX83239.1"/>
    <property type="molecule type" value="Genomic_DNA"/>
</dbReference>
<dbReference type="Proteomes" id="UP001054945">
    <property type="component" value="Unassembled WGS sequence"/>
</dbReference>
<keyword evidence="2" id="KW-1185">Reference proteome</keyword>
<organism evidence="1 2">
    <name type="scientific">Caerostris extrusa</name>
    <name type="common">Bark spider</name>
    <name type="synonym">Caerostris bankana</name>
    <dbReference type="NCBI Taxonomy" id="172846"/>
    <lineage>
        <taxon>Eukaryota</taxon>
        <taxon>Metazoa</taxon>
        <taxon>Ecdysozoa</taxon>
        <taxon>Arthropoda</taxon>
        <taxon>Chelicerata</taxon>
        <taxon>Arachnida</taxon>
        <taxon>Araneae</taxon>
        <taxon>Araneomorphae</taxon>
        <taxon>Entelegynae</taxon>
        <taxon>Araneoidea</taxon>
        <taxon>Araneidae</taxon>
        <taxon>Caerostris</taxon>
    </lineage>
</organism>
<gene>
    <name evidence="1" type="ORF">CEXT_331781</name>
</gene>
<proteinExistence type="predicted"/>
<reference evidence="1 2" key="1">
    <citation type="submission" date="2021-06" db="EMBL/GenBank/DDBJ databases">
        <title>Caerostris extrusa draft genome.</title>
        <authorList>
            <person name="Kono N."/>
            <person name="Arakawa K."/>
        </authorList>
    </citation>
    <scope>NUCLEOTIDE SEQUENCE [LARGE SCALE GENOMIC DNA]</scope>
</reference>
<name>A0AAV4NFU7_CAEEX</name>
<sequence length="212" mass="24659">MLVEIVDPPPSYQSPLLVVSETTDRFRWPILQTRQVFSPPPDRFLIEGPYQSPPTKPRLRYHKQSYYTDTFQKPHTKAATIVPAVESRWRRPIGKQGEFYGKSTNERHYPWPTNALKMEDYKLPPSEPTVGLGIIPILGTSPRDKMDKPSFRGAEEIPSLKVEGNYLAAQRQKNPSYWVRNCNPNKPQEKVWADETTHRLDYVLYSKRKGKY</sequence>